<dbReference type="FunFam" id="1.10.10.2660:FF:000005">
    <property type="entry name" value="Ubiquitin-activating enzyme E1, putative"/>
    <property type="match status" value="1"/>
</dbReference>
<dbReference type="InterPro" id="IPR035985">
    <property type="entry name" value="Ubiquitin-activating_enz"/>
</dbReference>
<dbReference type="SMART" id="SM00985">
    <property type="entry name" value="UBA_e1_C"/>
    <property type="match status" value="1"/>
</dbReference>
<gene>
    <name evidence="12" type="ORF">FGO68_gene2665</name>
</gene>
<feature type="domain" description="Ubiquitin-activating enzyme E1 C-terminal" evidence="11">
    <location>
        <begin position="896"/>
        <end position="1035"/>
    </location>
</feature>
<evidence type="ECO:0000256" key="1">
    <source>
        <dbReference type="ARBA" id="ARBA00000488"/>
    </source>
</evidence>
<dbReference type="InterPro" id="IPR045886">
    <property type="entry name" value="ThiF/MoeB/HesA"/>
</dbReference>
<dbReference type="PROSITE" id="PS00865">
    <property type="entry name" value="UBIQUITIN_ACTIVAT_2"/>
    <property type="match status" value="1"/>
</dbReference>
<dbReference type="InterPro" id="IPR000011">
    <property type="entry name" value="UBQ/SUMO-activ_enz_E1-like"/>
</dbReference>
<evidence type="ECO:0000256" key="5">
    <source>
        <dbReference type="ARBA" id="ARBA00022598"/>
    </source>
</evidence>
<dbReference type="InterPro" id="IPR042063">
    <property type="entry name" value="Ubi_acti_E1_SCCH"/>
</dbReference>
<dbReference type="Pfam" id="PF10585">
    <property type="entry name" value="UBA_E1_SCCH"/>
    <property type="match status" value="1"/>
</dbReference>
<evidence type="ECO:0000256" key="10">
    <source>
        <dbReference type="RuleBase" id="RU000519"/>
    </source>
</evidence>
<dbReference type="FunFam" id="2.40.30.180:FF:000002">
    <property type="entry name" value="Ubiquitin-activating enzyme E1 2"/>
    <property type="match status" value="1"/>
</dbReference>
<comment type="pathway">
    <text evidence="2">Protein modification; protein ubiquitination.</text>
</comment>
<dbReference type="AlphaFoldDB" id="A0A8J8P2L8"/>
<dbReference type="GO" id="GO:0005737">
    <property type="term" value="C:cytoplasm"/>
    <property type="evidence" value="ECO:0007669"/>
    <property type="project" value="TreeGrafter"/>
</dbReference>
<dbReference type="Gene3D" id="1.10.10.2660">
    <property type="entry name" value="Ubiquitin-activating enzyme E1, SCCH domain"/>
    <property type="match status" value="1"/>
</dbReference>
<dbReference type="InterPro" id="IPR042302">
    <property type="entry name" value="E1_FCCH_sf"/>
</dbReference>
<dbReference type="Pfam" id="PF16190">
    <property type="entry name" value="E1_FCCH"/>
    <property type="match status" value="1"/>
</dbReference>
<evidence type="ECO:0000313" key="12">
    <source>
        <dbReference type="EMBL" id="TNV84870.1"/>
    </source>
</evidence>
<dbReference type="GO" id="GO:0004839">
    <property type="term" value="F:ubiquitin activating enzyme activity"/>
    <property type="evidence" value="ECO:0007669"/>
    <property type="project" value="UniProtKB-EC"/>
</dbReference>
<dbReference type="Pfam" id="PF00899">
    <property type="entry name" value="ThiF"/>
    <property type="match status" value="1"/>
</dbReference>
<proteinExistence type="inferred from homology"/>
<dbReference type="Gene3D" id="3.40.50.12550">
    <property type="entry name" value="Ubiquitin-activating enzyme E1, inactive adenylation domain, subdomain 2"/>
    <property type="match status" value="1"/>
</dbReference>
<dbReference type="InterPro" id="IPR032418">
    <property type="entry name" value="E1_FCCH"/>
</dbReference>
<dbReference type="GO" id="GO:0019948">
    <property type="term" value="F:SUMO activating enzyme activity"/>
    <property type="evidence" value="ECO:0007669"/>
    <property type="project" value="TreeGrafter"/>
</dbReference>
<dbReference type="InterPro" id="IPR018965">
    <property type="entry name" value="Ub-activating_enz_E1_C"/>
</dbReference>
<dbReference type="InterPro" id="IPR019572">
    <property type="entry name" value="UBA_E1_SCCH"/>
</dbReference>
<protein>
    <recommendedName>
        <fullName evidence="4">E1 ubiquitin-activating enzyme</fullName>
        <ecNumber evidence="4">6.2.1.45</ecNumber>
    </recommendedName>
</protein>
<dbReference type="GO" id="GO:0031510">
    <property type="term" value="C:SUMO activating enzyme complex"/>
    <property type="evidence" value="ECO:0007669"/>
    <property type="project" value="TreeGrafter"/>
</dbReference>
<comment type="catalytic activity">
    <reaction evidence="1">
        <text>ATP + ubiquitin + [E1 ubiquitin-activating enzyme]-L-cysteine = AMP + diphosphate + S-ubiquitinyl-[E1 ubiquitin-activating enzyme]-L-cysteine.</text>
        <dbReference type="EC" id="6.2.1.45"/>
    </reaction>
</comment>
<accession>A0A8J8P2L8</accession>
<dbReference type="PRINTS" id="PR01849">
    <property type="entry name" value="UBIQUITINACT"/>
</dbReference>
<keyword evidence="8 10" id="KW-0067">ATP-binding</keyword>
<keyword evidence="7 10" id="KW-0833">Ubl conjugation pathway</keyword>
<evidence type="ECO:0000256" key="9">
    <source>
        <dbReference type="PROSITE-ProRule" id="PRU10132"/>
    </source>
</evidence>
<dbReference type="GO" id="GO:0005524">
    <property type="term" value="F:ATP binding"/>
    <property type="evidence" value="ECO:0007669"/>
    <property type="project" value="UniProtKB-KW"/>
</dbReference>
<dbReference type="Gene3D" id="3.40.50.720">
    <property type="entry name" value="NAD(P)-binding Rossmann-like Domain"/>
    <property type="match status" value="1"/>
</dbReference>
<dbReference type="PANTHER" id="PTHR10953:SF4">
    <property type="entry name" value="UBIQUITIN-ACTIVATING ENZYME E1 C-TERMINAL DOMAIN-CONTAINING PROTEIN"/>
    <property type="match status" value="1"/>
</dbReference>
<evidence type="ECO:0000259" key="11">
    <source>
        <dbReference type="SMART" id="SM00985"/>
    </source>
</evidence>
<feature type="active site" description="Glycyl thioester intermediate" evidence="9">
    <location>
        <position position="597"/>
    </location>
</feature>
<dbReference type="Gene3D" id="2.40.30.180">
    <property type="entry name" value="Ubiquitin-activating enzyme E1, FCCH domain"/>
    <property type="match status" value="1"/>
</dbReference>
<dbReference type="InterPro" id="IPR018075">
    <property type="entry name" value="UBQ-activ_enz_E1"/>
</dbReference>
<name>A0A8J8P2L8_HALGN</name>
<dbReference type="FunFam" id="3.50.50.80:FF:000005">
    <property type="entry name" value="Ubiquitin-activating enzyme E1"/>
    <property type="match status" value="1"/>
</dbReference>
<dbReference type="InterPro" id="IPR032420">
    <property type="entry name" value="E1_4HB"/>
</dbReference>
<dbReference type="NCBIfam" id="TIGR01408">
    <property type="entry name" value="Ube1"/>
    <property type="match status" value="1"/>
</dbReference>
<dbReference type="InterPro" id="IPR042449">
    <property type="entry name" value="Ub-E1_IAD_1"/>
</dbReference>
<dbReference type="Pfam" id="PF16191">
    <property type="entry name" value="E1_4HB"/>
    <property type="match status" value="1"/>
</dbReference>
<dbReference type="UniPathway" id="UPA00143"/>
<dbReference type="InterPro" id="IPR038252">
    <property type="entry name" value="UBA_E1_C_sf"/>
</dbReference>
<evidence type="ECO:0000256" key="7">
    <source>
        <dbReference type="ARBA" id="ARBA00022786"/>
    </source>
</evidence>
<dbReference type="GO" id="GO:0016925">
    <property type="term" value="P:protein sumoylation"/>
    <property type="evidence" value="ECO:0007669"/>
    <property type="project" value="TreeGrafter"/>
</dbReference>
<reference evidence="12" key="1">
    <citation type="submission" date="2019-06" db="EMBL/GenBank/DDBJ databases">
        <authorList>
            <person name="Zheng W."/>
        </authorList>
    </citation>
    <scope>NUCLEOTIDE SEQUENCE</scope>
    <source>
        <strain evidence="12">QDHG01</strain>
    </source>
</reference>
<comment type="similarity">
    <text evidence="3 10">Belongs to the ubiquitin-activating E1 family.</text>
</comment>
<dbReference type="InterPro" id="IPR000594">
    <property type="entry name" value="ThiF_NAD_FAD-bd"/>
</dbReference>
<dbReference type="Gene3D" id="3.10.290.60">
    <property type="entry name" value="Ubiquitin-activating enzyme E1, UFD domain"/>
    <property type="match status" value="1"/>
</dbReference>
<evidence type="ECO:0000256" key="8">
    <source>
        <dbReference type="ARBA" id="ARBA00022840"/>
    </source>
</evidence>
<evidence type="ECO:0000256" key="4">
    <source>
        <dbReference type="ARBA" id="ARBA00012990"/>
    </source>
</evidence>
<comment type="caution">
    <text evidence="12">The sequence shown here is derived from an EMBL/GenBank/DDBJ whole genome shotgun (WGS) entry which is preliminary data.</text>
</comment>
<dbReference type="EMBL" id="RRYP01002348">
    <property type="protein sequence ID" value="TNV84870.1"/>
    <property type="molecule type" value="Genomic_DNA"/>
</dbReference>
<organism evidence="12 13">
    <name type="scientific">Halteria grandinella</name>
    <dbReference type="NCBI Taxonomy" id="5974"/>
    <lineage>
        <taxon>Eukaryota</taxon>
        <taxon>Sar</taxon>
        <taxon>Alveolata</taxon>
        <taxon>Ciliophora</taxon>
        <taxon>Intramacronucleata</taxon>
        <taxon>Spirotrichea</taxon>
        <taxon>Stichotrichia</taxon>
        <taxon>Sporadotrichida</taxon>
        <taxon>Halteriidae</taxon>
        <taxon>Halteria</taxon>
    </lineage>
</organism>
<evidence type="ECO:0000256" key="2">
    <source>
        <dbReference type="ARBA" id="ARBA00004906"/>
    </source>
</evidence>
<sequence length="1042" mass="117125">MQAAEEVKIDTNLYSRQIGTFGIETMGKLIKMNVLIVGLRGLGVETAKNLILAGPRSVTLYDPTIVQWGDLSSNFYIREEHVGQITRAAASIEKLQELNPYVKVSVVTSLSLEDHANYNVVCYTELLHNIDQLIEINEFTRARSIGFILSNAFGPSGFAFVDFGTDFTITDADGEETKSFIVVNASKGNPCIVTVHEDKRHKFQDGDYVQFREVQGMNELNSLPPTQIEVIDGFSFKVKVDASGFSEYSREGLVENVKVPKKVSYHSLRQSLHNPIASSQYGMLETPDLRFFGRSDQLHLAYSGIFDFHKTQGRLPRNTEEDFQAVLTAVKRINEANKASDGIALDEIDESVIKNATLYSSAQISPMAAFFGGVIAQEIVKYTGKYSPLKQWLHYDIFETLPKGEGVNREPMGGRYDDQILVYGREIQEKLAKINTFMVGAGALGCEYVKAFALMGIGCSAEGKVTVTDNDNIEVSNLNRQFLFRKNNIGDSKSRVACSIAADINRHLHIKDYKLYVAQETENVFNDDFWESLDFVVNAVDNIKARLYVDARCVWYGKPLLESGTLGTKANSQMVIPHETQCYGDSQDPPEESVPMCTLRNFPNQIEHCIEWGRDLFNRLFVERPNDAAGFIEKPQSFLFQLKQNTTISGVRETMEEIKKIIDLKKSADFSKCVSIAREYFEHLFNHQIQNLLHIFPVDHKDKDGHPFWSGPKRAPTPVAFNPEDPLHMHFVSAAANLIAYTIGIPQSRDLSSIAQHANQTSVTPFVPKQIKVELPGEANNQQQQQQPAEVTPEDEQVLAIILEQLKVEDIGIQASDLNSIDFEKDDDNNFHIDFIHAAANLRARNYKIPENDQQKTKMIAGKIIPAIATTTAMITGCVSAEIYKFVQGITDLEQYKNGFINLALPLFLFSEPIPANKIKSKEYDPILMGKVKAIPEGYTIYDKIVLQGPLTFQQFFDELKARYNIDITLVSSGKVALFNGYLPGGKHNVRKPRLIEDVYREISEEPIPEGRRYLAIEIGGEDIGEGCDFQMPTIQYYFQAK</sequence>
<evidence type="ECO:0000256" key="3">
    <source>
        <dbReference type="ARBA" id="ARBA00005673"/>
    </source>
</evidence>
<dbReference type="Gene3D" id="3.50.50.80">
    <property type="entry name" value="Ubiquitin-activating enzyme E1, inactive adenylation domain, subdomain 1"/>
    <property type="match status" value="1"/>
</dbReference>
<dbReference type="Pfam" id="PF09358">
    <property type="entry name" value="E1_UFD"/>
    <property type="match status" value="1"/>
</dbReference>
<keyword evidence="5 10" id="KW-0436">Ligase</keyword>
<dbReference type="OrthoDB" id="10252231at2759"/>
<dbReference type="InterPro" id="IPR033127">
    <property type="entry name" value="UBQ-activ_enz_E1_Cys_AS"/>
</dbReference>
<keyword evidence="6 10" id="KW-0547">Nucleotide-binding</keyword>
<dbReference type="EC" id="6.2.1.45" evidence="4"/>
<evidence type="ECO:0000313" key="13">
    <source>
        <dbReference type="Proteomes" id="UP000785679"/>
    </source>
</evidence>
<dbReference type="Proteomes" id="UP000785679">
    <property type="component" value="Unassembled WGS sequence"/>
</dbReference>
<dbReference type="PANTHER" id="PTHR10953">
    <property type="entry name" value="UBIQUITIN-ACTIVATING ENZYME E1"/>
    <property type="match status" value="1"/>
</dbReference>
<keyword evidence="13" id="KW-1185">Reference proteome</keyword>
<evidence type="ECO:0000256" key="6">
    <source>
        <dbReference type="ARBA" id="ARBA00022741"/>
    </source>
</evidence>
<dbReference type="SUPFAM" id="SSF69572">
    <property type="entry name" value="Activating enzymes of the ubiquitin-like proteins"/>
    <property type="match status" value="2"/>
</dbReference>